<evidence type="ECO:0000256" key="10">
    <source>
        <dbReference type="ARBA" id="ARBA00023136"/>
    </source>
</evidence>
<dbReference type="InterPro" id="IPR008427">
    <property type="entry name" value="Extracellular_membr_CFEM_dom"/>
</dbReference>
<dbReference type="GO" id="GO:0098552">
    <property type="term" value="C:side of membrane"/>
    <property type="evidence" value="ECO:0007669"/>
    <property type="project" value="UniProtKB-KW"/>
</dbReference>
<evidence type="ECO:0000256" key="11">
    <source>
        <dbReference type="ARBA" id="ARBA00023157"/>
    </source>
</evidence>
<comment type="similarity">
    <text evidence="4">Belongs to the RBT5 family.</text>
</comment>
<accession>A0A6A5X581</accession>
<feature type="chain" id="PRO_5025549051" description="CFEM domain-containing protein" evidence="16">
    <location>
        <begin position="21"/>
        <end position="545"/>
    </location>
</feature>
<keyword evidence="10 15" id="KW-0472">Membrane</keyword>
<keyword evidence="6" id="KW-0336">GPI-anchor</keyword>
<keyword evidence="11" id="KW-1015">Disulfide bond</keyword>
<feature type="transmembrane region" description="Helical" evidence="15">
    <location>
        <begin position="187"/>
        <end position="205"/>
    </location>
</feature>
<keyword evidence="12" id="KW-0449">Lipoprotein</keyword>
<dbReference type="EMBL" id="ML977556">
    <property type="protein sequence ID" value="KAF2008098.1"/>
    <property type="molecule type" value="Genomic_DNA"/>
</dbReference>
<keyword evidence="5" id="KW-0964">Secreted</keyword>
<evidence type="ECO:0000313" key="19">
    <source>
        <dbReference type="Proteomes" id="UP000799779"/>
    </source>
</evidence>
<evidence type="ECO:0000256" key="5">
    <source>
        <dbReference type="ARBA" id="ARBA00022525"/>
    </source>
</evidence>
<evidence type="ECO:0000256" key="3">
    <source>
        <dbReference type="ARBA" id="ARBA00004613"/>
    </source>
</evidence>
<dbReference type="PROSITE" id="PS51257">
    <property type="entry name" value="PROKAR_LIPOPROTEIN"/>
    <property type="match status" value="1"/>
</dbReference>
<feature type="signal peptide" evidence="16">
    <location>
        <begin position="1"/>
        <end position="20"/>
    </location>
</feature>
<evidence type="ECO:0000259" key="17">
    <source>
        <dbReference type="SMART" id="SM00747"/>
    </source>
</evidence>
<evidence type="ECO:0000256" key="15">
    <source>
        <dbReference type="SAM" id="Phobius"/>
    </source>
</evidence>
<feature type="transmembrane region" description="Helical" evidence="15">
    <location>
        <begin position="297"/>
        <end position="317"/>
    </location>
</feature>
<evidence type="ECO:0000256" key="8">
    <source>
        <dbReference type="ARBA" id="ARBA00022729"/>
    </source>
</evidence>
<keyword evidence="19" id="KW-1185">Reference proteome</keyword>
<feature type="transmembrane region" description="Helical" evidence="15">
    <location>
        <begin position="265"/>
        <end position="285"/>
    </location>
</feature>
<name>A0A6A5X581_9PLEO</name>
<keyword evidence="7 15" id="KW-0812">Transmembrane</keyword>
<dbReference type="PANTHER" id="PTHR33048:SF160">
    <property type="entry name" value="SAT4 FAMILY MEMBRANE PROTEIN"/>
    <property type="match status" value="1"/>
</dbReference>
<organism evidence="18 19">
    <name type="scientific">Amniculicola lignicola CBS 123094</name>
    <dbReference type="NCBI Taxonomy" id="1392246"/>
    <lineage>
        <taxon>Eukaryota</taxon>
        <taxon>Fungi</taxon>
        <taxon>Dikarya</taxon>
        <taxon>Ascomycota</taxon>
        <taxon>Pezizomycotina</taxon>
        <taxon>Dothideomycetes</taxon>
        <taxon>Pleosporomycetidae</taxon>
        <taxon>Pleosporales</taxon>
        <taxon>Amniculicolaceae</taxon>
        <taxon>Amniculicola</taxon>
    </lineage>
</organism>
<comment type="similarity">
    <text evidence="13">Belongs to the SAT4 family.</text>
</comment>
<evidence type="ECO:0000313" key="18">
    <source>
        <dbReference type="EMBL" id="KAF2008098.1"/>
    </source>
</evidence>
<evidence type="ECO:0000256" key="6">
    <source>
        <dbReference type="ARBA" id="ARBA00022622"/>
    </source>
</evidence>
<feature type="transmembrane region" description="Helical" evidence="15">
    <location>
        <begin position="337"/>
        <end position="356"/>
    </location>
</feature>
<dbReference type="PANTHER" id="PTHR33048">
    <property type="entry name" value="PTH11-LIKE INTEGRAL MEMBRANE PROTEIN (AFU_ORTHOLOGUE AFUA_5G11245)"/>
    <property type="match status" value="1"/>
</dbReference>
<feature type="domain" description="CFEM" evidence="17">
    <location>
        <begin position="30"/>
        <end position="95"/>
    </location>
</feature>
<evidence type="ECO:0000256" key="12">
    <source>
        <dbReference type="ARBA" id="ARBA00023288"/>
    </source>
</evidence>
<feature type="transmembrane region" description="Helical" evidence="15">
    <location>
        <begin position="217"/>
        <end position="236"/>
    </location>
</feature>
<dbReference type="InterPro" id="IPR049326">
    <property type="entry name" value="Rhodopsin_dom_fungi"/>
</dbReference>
<keyword evidence="9 15" id="KW-1133">Transmembrane helix</keyword>
<keyword evidence="6" id="KW-0325">Glycoprotein</keyword>
<dbReference type="Pfam" id="PF20684">
    <property type="entry name" value="Fung_rhodopsin"/>
    <property type="match status" value="1"/>
</dbReference>
<comment type="subcellular location">
    <subcellularLocation>
        <location evidence="2">Membrane</location>
        <topology evidence="2">Lipid-anchor</topology>
        <topology evidence="2">GPI-anchor</topology>
    </subcellularLocation>
    <subcellularLocation>
        <location evidence="1">Membrane</location>
        <topology evidence="1">Multi-pass membrane protein</topology>
    </subcellularLocation>
    <subcellularLocation>
        <location evidence="3">Secreted</location>
    </subcellularLocation>
</comment>
<feature type="transmembrane region" description="Helical" evidence="15">
    <location>
        <begin position="103"/>
        <end position="127"/>
    </location>
</feature>
<keyword evidence="8 16" id="KW-0732">Signal</keyword>
<evidence type="ECO:0000256" key="13">
    <source>
        <dbReference type="ARBA" id="ARBA00038359"/>
    </source>
</evidence>
<dbReference type="InterPro" id="IPR052337">
    <property type="entry name" value="SAT4-like"/>
</dbReference>
<evidence type="ECO:0000256" key="2">
    <source>
        <dbReference type="ARBA" id="ARBA00004589"/>
    </source>
</evidence>
<dbReference type="AlphaFoldDB" id="A0A6A5X581"/>
<protein>
    <recommendedName>
        <fullName evidence="17">CFEM domain-containing protein</fullName>
    </recommendedName>
</protein>
<gene>
    <name evidence="18" type="ORF">P154DRAFT_614482</name>
</gene>
<evidence type="ECO:0000256" key="1">
    <source>
        <dbReference type="ARBA" id="ARBA00004141"/>
    </source>
</evidence>
<dbReference type="GO" id="GO:0005576">
    <property type="term" value="C:extracellular region"/>
    <property type="evidence" value="ECO:0007669"/>
    <property type="project" value="UniProtKB-SubCell"/>
</dbReference>
<evidence type="ECO:0000256" key="16">
    <source>
        <dbReference type="SAM" id="SignalP"/>
    </source>
</evidence>
<evidence type="ECO:0000256" key="4">
    <source>
        <dbReference type="ARBA" id="ARBA00010031"/>
    </source>
</evidence>
<feature type="region of interest" description="Disordered" evidence="14">
    <location>
        <begin position="518"/>
        <end position="545"/>
    </location>
</feature>
<dbReference type="OrthoDB" id="5378633at2759"/>
<dbReference type="Proteomes" id="UP000799779">
    <property type="component" value="Unassembled WGS sequence"/>
</dbReference>
<proteinExistence type="inferred from homology"/>
<reference evidence="18" key="1">
    <citation type="journal article" date="2020" name="Stud. Mycol.">
        <title>101 Dothideomycetes genomes: a test case for predicting lifestyles and emergence of pathogens.</title>
        <authorList>
            <person name="Haridas S."/>
            <person name="Albert R."/>
            <person name="Binder M."/>
            <person name="Bloem J."/>
            <person name="Labutti K."/>
            <person name="Salamov A."/>
            <person name="Andreopoulos B."/>
            <person name="Baker S."/>
            <person name="Barry K."/>
            <person name="Bills G."/>
            <person name="Bluhm B."/>
            <person name="Cannon C."/>
            <person name="Castanera R."/>
            <person name="Culley D."/>
            <person name="Daum C."/>
            <person name="Ezra D."/>
            <person name="Gonzalez J."/>
            <person name="Henrissat B."/>
            <person name="Kuo A."/>
            <person name="Liang C."/>
            <person name="Lipzen A."/>
            <person name="Lutzoni F."/>
            <person name="Magnuson J."/>
            <person name="Mondo S."/>
            <person name="Nolan M."/>
            <person name="Ohm R."/>
            <person name="Pangilinan J."/>
            <person name="Park H.-J."/>
            <person name="Ramirez L."/>
            <person name="Alfaro M."/>
            <person name="Sun H."/>
            <person name="Tritt A."/>
            <person name="Yoshinaga Y."/>
            <person name="Zwiers L.-H."/>
            <person name="Turgeon B."/>
            <person name="Goodwin S."/>
            <person name="Spatafora J."/>
            <person name="Crous P."/>
            <person name="Grigoriev I."/>
        </authorList>
    </citation>
    <scope>NUCLEOTIDE SEQUENCE</scope>
    <source>
        <strain evidence="18">CBS 123094</strain>
    </source>
</reference>
<evidence type="ECO:0000256" key="9">
    <source>
        <dbReference type="ARBA" id="ARBA00022989"/>
    </source>
</evidence>
<feature type="transmembrane region" description="Helical" evidence="15">
    <location>
        <begin position="139"/>
        <end position="159"/>
    </location>
</feature>
<dbReference type="SMART" id="SM00747">
    <property type="entry name" value="CFEM"/>
    <property type="match status" value="1"/>
</dbReference>
<evidence type="ECO:0000256" key="14">
    <source>
        <dbReference type="SAM" id="MobiDB-lite"/>
    </source>
</evidence>
<evidence type="ECO:0000256" key="7">
    <source>
        <dbReference type="ARBA" id="ARBA00022692"/>
    </source>
</evidence>
<sequence>MRGFRALAFIPITLIGCARAQNSTELLAEAVEILPTCALNCMLIAISESTCSLSDFYCIGKNKELNDAMTACVRKACTIRESLAAKNFSSVAFGAPVRNHTKLVSYTGVIGGASALLAVITRVCARLPWFGGTWGLDDWGILATMIPVVPLTILSVPLANHGLGRDMWTVPYDSITTILHIYYFDELFYLSAIALTKISILLFYLRIFPNPNFRRLVFATIALCVCYILAFVPATAAQCLPIRQSWERWDGEHHGKCFNLNTEGWLTAALNIVLDITVICLPLREMSHLLMSRKKKAGIMLMFLGGGFVTVVSALRLKWMIQFANTENVTWDYTPVGYWSTLEVHIGIIVACLPALRSLQHRIFPSTKLPPSYYNNSAYTDGHSKRRSVLPSWRQRGKSAGSSVWASRSGTGISQASMVRSRDRCKDKDFVHLEEYEVQDRSISLADFLSSDSEKQSIGRGVNRTQIERGSRQVAYVEEGEHEISALPVMGSGREQSLARGEGWGKGIAVRKEYSVDVEKRPNELAPAPVREGGGRGQGRAEYRE</sequence>
<dbReference type="Pfam" id="PF05730">
    <property type="entry name" value="CFEM"/>
    <property type="match status" value="1"/>
</dbReference>